<feature type="domain" description="ATP-grasp" evidence="5">
    <location>
        <begin position="111"/>
        <end position="322"/>
    </location>
</feature>
<evidence type="ECO:0000256" key="2">
    <source>
        <dbReference type="ARBA" id="ARBA00022741"/>
    </source>
</evidence>
<evidence type="ECO:0000256" key="1">
    <source>
        <dbReference type="ARBA" id="ARBA00022598"/>
    </source>
</evidence>
<evidence type="ECO:0000256" key="4">
    <source>
        <dbReference type="PROSITE-ProRule" id="PRU00409"/>
    </source>
</evidence>
<dbReference type="EMBL" id="JAZEWV010000014">
    <property type="protein sequence ID" value="MEE4544030.1"/>
    <property type="molecule type" value="Genomic_DNA"/>
</dbReference>
<keyword evidence="2 4" id="KW-0547">Nucleotide-binding</keyword>
<dbReference type="SUPFAM" id="SSF56059">
    <property type="entry name" value="Glutathione synthetase ATP-binding domain-like"/>
    <property type="match status" value="1"/>
</dbReference>
<dbReference type="PANTHER" id="PTHR43585">
    <property type="entry name" value="FUMIPYRROLE BIOSYNTHESIS PROTEIN C"/>
    <property type="match status" value="1"/>
</dbReference>
<dbReference type="Pfam" id="PF02786">
    <property type="entry name" value="CPSase_L_D2"/>
    <property type="match status" value="1"/>
</dbReference>
<dbReference type="InterPro" id="IPR040570">
    <property type="entry name" value="LAL_C2"/>
</dbReference>
<evidence type="ECO:0000313" key="6">
    <source>
        <dbReference type="EMBL" id="MEE4544030.1"/>
    </source>
</evidence>
<organism evidence="6 7">
    <name type="scientific">Actinacidiphila polyblastidii</name>
    <dbReference type="NCBI Taxonomy" id="3110430"/>
    <lineage>
        <taxon>Bacteria</taxon>
        <taxon>Bacillati</taxon>
        <taxon>Actinomycetota</taxon>
        <taxon>Actinomycetes</taxon>
        <taxon>Kitasatosporales</taxon>
        <taxon>Streptomycetaceae</taxon>
        <taxon>Actinacidiphila</taxon>
    </lineage>
</organism>
<dbReference type="RefSeq" id="WP_330796961.1">
    <property type="nucleotide sequence ID" value="NZ_JAZEWV010000014.1"/>
</dbReference>
<proteinExistence type="predicted"/>
<reference evidence="6 7" key="1">
    <citation type="submission" date="2023-12" db="EMBL/GenBank/DDBJ databases">
        <title>Streptomyces sp. V4-01.</title>
        <authorList>
            <person name="Somphong A."/>
            <person name="Phongsopitanun W."/>
        </authorList>
    </citation>
    <scope>NUCLEOTIDE SEQUENCE [LARGE SCALE GENOMIC DNA]</scope>
    <source>
        <strain evidence="6 7">V4-01</strain>
    </source>
</reference>
<dbReference type="Proteomes" id="UP001344658">
    <property type="component" value="Unassembled WGS sequence"/>
</dbReference>
<dbReference type="InterPro" id="IPR013815">
    <property type="entry name" value="ATP_grasp_subdomain_1"/>
</dbReference>
<dbReference type="InterPro" id="IPR005479">
    <property type="entry name" value="CPAse_ATP-bd"/>
</dbReference>
<dbReference type="Gene3D" id="3.40.50.20">
    <property type="match status" value="1"/>
</dbReference>
<keyword evidence="1" id="KW-0436">Ligase</keyword>
<dbReference type="Gene3D" id="3.30.1490.20">
    <property type="entry name" value="ATP-grasp fold, A domain"/>
    <property type="match status" value="1"/>
</dbReference>
<keyword evidence="7" id="KW-1185">Reference proteome</keyword>
<dbReference type="InterPro" id="IPR052032">
    <property type="entry name" value="ATP-dep_AA_Ligase"/>
</dbReference>
<dbReference type="Gene3D" id="3.30.470.20">
    <property type="entry name" value="ATP-grasp fold, B domain"/>
    <property type="match status" value="1"/>
</dbReference>
<comment type="caution">
    <text evidence="6">The sequence shown here is derived from an EMBL/GenBank/DDBJ whole genome shotgun (WGS) entry which is preliminary data.</text>
</comment>
<accession>A0ABU7PDZ7</accession>
<name>A0ABU7PDZ7_9ACTN</name>
<evidence type="ECO:0000256" key="3">
    <source>
        <dbReference type="ARBA" id="ARBA00022840"/>
    </source>
</evidence>
<evidence type="ECO:0000259" key="5">
    <source>
        <dbReference type="PROSITE" id="PS50975"/>
    </source>
</evidence>
<dbReference type="PROSITE" id="PS50975">
    <property type="entry name" value="ATP_GRASP"/>
    <property type="match status" value="1"/>
</dbReference>
<gene>
    <name evidence="6" type="ORF">V2S66_18890</name>
</gene>
<evidence type="ECO:0000313" key="7">
    <source>
        <dbReference type="Proteomes" id="UP001344658"/>
    </source>
</evidence>
<keyword evidence="3 4" id="KW-0067">ATP-binding</keyword>
<sequence>MIVVVSALRSTLEESLAARGERVLAVVPEAVLAERRALAAGRYEVRAVSDWDNLGQLVRLADALSELPVRAVESADEPCLRPAALLRGLLQTGGGLTWAQAVAATDKAVQKDLLVRAGVPVAAHRRISAVTGAADAADRHLGWPVVVKPRRGFGTLGTHVVRDRTHLAELLATGAFAGAAGLSASMTASGLHRPADEIPGGLVAEALVRVRAEYHIEILRDHGRELYAVPARYVAPVLGSPLVGSVLLQPGPEHDATAALARAAADTLGLSTGFAHVEVLLDQEGVWRVGEIGLRPGGARVPHLLNLHHRIDVPGLAADLATGTRPQVQLSTSGQTTAWVSAATPSGTVAAITPAKEILGLPGVIDAHTDLYPGATAGGPHGSIALATHVFTQGASAEDAEQAALAAITAWRVDIAEPAQHQPA</sequence>
<protein>
    <recommendedName>
        <fullName evidence="5">ATP-grasp domain-containing protein</fullName>
    </recommendedName>
</protein>
<dbReference type="InterPro" id="IPR011761">
    <property type="entry name" value="ATP-grasp"/>
</dbReference>
<dbReference type="Pfam" id="PF18603">
    <property type="entry name" value="LAL_C2"/>
    <property type="match status" value="1"/>
</dbReference>
<dbReference type="PANTHER" id="PTHR43585:SF2">
    <property type="entry name" value="ATP-GRASP ENZYME FSQD"/>
    <property type="match status" value="1"/>
</dbReference>